<dbReference type="OrthoDB" id="9779910at2"/>
<dbReference type="SUPFAM" id="SSF53271">
    <property type="entry name" value="PRTase-like"/>
    <property type="match status" value="1"/>
</dbReference>
<dbReference type="Proteomes" id="UP000324269">
    <property type="component" value="Unassembled WGS sequence"/>
</dbReference>
<dbReference type="PANTHER" id="PTHR47505:SF1">
    <property type="entry name" value="DNA UTILIZATION PROTEIN YHGH"/>
    <property type="match status" value="1"/>
</dbReference>
<dbReference type="CDD" id="cd06223">
    <property type="entry name" value="PRTases_typeI"/>
    <property type="match status" value="1"/>
</dbReference>
<dbReference type="InterPro" id="IPR029057">
    <property type="entry name" value="PRTase-like"/>
</dbReference>
<dbReference type="InterPro" id="IPR000836">
    <property type="entry name" value="PRTase_dom"/>
</dbReference>
<evidence type="ECO:0000256" key="1">
    <source>
        <dbReference type="ARBA" id="ARBA00008007"/>
    </source>
</evidence>
<gene>
    <name evidence="3" type="ORF">FZC85_17415</name>
</gene>
<proteinExistence type="inferred from homology"/>
<feature type="domain" description="Phosphoribosyltransferase" evidence="2">
    <location>
        <begin position="166"/>
        <end position="235"/>
    </location>
</feature>
<dbReference type="Pfam" id="PF00156">
    <property type="entry name" value="Pribosyltran"/>
    <property type="match status" value="1"/>
</dbReference>
<protein>
    <submittedName>
        <fullName evidence="3">ComF family protein</fullName>
    </submittedName>
</protein>
<dbReference type="Gene3D" id="3.40.50.2020">
    <property type="match status" value="1"/>
</dbReference>
<name>A0A5D4U9G0_9BACI</name>
<evidence type="ECO:0000259" key="2">
    <source>
        <dbReference type="Pfam" id="PF00156"/>
    </source>
</evidence>
<dbReference type="EMBL" id="VTEZ01000005">
    <property type="protein sequence ID" value="TYS83770.1"/>
    <property type="molecule type" value="Genomic_DNA"/>
</dbReference>
<accession>A0A5D4U9G0</accession>
<dbReference type="InterPro" id="IPR051910">
    <property type="entry name" value="ComF/GntX_DNA_util-trans"/>
</dbReference>
<dbReference type="RefSeq" id="WP_148970287.1">
    <property type="nucleotide sequence ID" value="NZ_JBNIKW010000005.1"/>
</dbReference>
<evidence type="ECO:0000313" key="3">
    <source>
        <dbReference type="EMBL" id="TYS83770.1"/>
    </source>
</evidence>
<organism evidence="3 4">
    <name type="scientific">Rossellomorea aquimaris</name>
    <dbReference type="NCBI Taxonomy" id="189382"/>
    <lineage>
        <taxon>Bacteria</taxon>
        <taxon>Bacillati</taxon>
        <taxon>Bacillota</taxon>
        <taxon>Bacilli</taxon>
        <taxon>Bacillales</taxon>
        <taxon>Bacillaceae</taxon>
        <taxon>Rossellomorea</taxon>
    </lineage>
</organism>
<dbReference type="PANTHER" id="PTHR47505">
    <property type="entry name" value="DNA UTILIZATION PROTEIN YHGH"/>
    <property type="match status" value="1"/>
</dbReference>
<dbReference type="AlphaFoldDB" id="A0A5D4U9G0"/>
<comment type="caution">
    <text evidence="3">The sequence shown here is derived from an EMBL/GenBank/DDBJ whole genome shotgun (WGS) entry which is preliminary data.</text>
</comment>
<sequence>MISNCLNCDDELIELMSWRGLFYREPQFLCYACDKQLVKIEGKRCLGCSRSLDDLAQQLIKGDVCLDCHRWEVDPEWKGILHQNFSLYRYNDFLKEYLAKYKYRGDYVLAKAFSHTIKTYFTKVDYDLIIPIPLSDERLYERGFNQSTALLEEAEVRPSNILARSHSEKQSKKTRSERLQQEQVFQLVESVESDLNGKSVLLFDDIYTTGTTLRQAAKLLREAGAEEVSSLTLARG</sequence>
<evidence type="ECO:0000313" key="4">
    <source>
        <dbReference type="Proteomes" id="UP000324269"/>
    </source>
</evidence>
<reference evidence="3 4" key="1">
    <citation type="submission" date="2019-08" db="EMBL/GenBank/DDBJ databases">
        <title>Bacillus genomes from the desert of Cuatro Cienegas, Coahuila.</title>
        <authorList>
            <person name="Olmedo-Alvarez G."/>
        </authorList>
    </citation>
    <scope>NUCLEOTIDE SEQUENCE [LARGE SCALE GENOMIC DNA]</scope>
    <source>
        <strain evidence="3 4">CH87b_3T</strain>
    </source>
</reference>
<comment type="similarity">
    <text evidence="1">Belongs to the ComF/GntX family.</text>
</comment>